<dbReference type="InterPro" id="IPR018392">
    <property type="entry name" value="LysM"/>
</dbReference>
<evidence type="ECO:0000256" key="5">
    <source>
        <dbReference type="ARBA" id="ARBA00023316"/>
    </source>
</evidence>
<dbReference type="InterPro" id="IPR050695">
    <property type="entry name" value="N-acetylmuramoyl_amidase_3"/>
</dbReference>
<name>A0A3A1Y4I9_9GAMM</name>
<protein>
    <recommendedName>
        <fullName evidence="3">N-acetylmuramoyl-L-alanine amidase</fullName>
        <ecNumber evidence="3">3.5.1.28</ecNumber>
    </recommendedName>
</protein>
<comment type="catalytic activity">
    <reaction evidence="1">
        <text>Hydrolyzes the link between N-acetylmuramoyl residues and L-amino acid residues in certain cell-wall glycopeptides.</text>
        <dbReference type="EC" id="3.5.1.28"/>
    </reaction>
</comment>
<reference evidence="9 10" key="1">
    <citation type="submission" date="2017-08" db="EMBL/GenBank/DDBJ databases">
        <title>Reclassification of Bisgaard taxon 37 and 44.</title>
        <authorList>
            <person name="Christensen H."/>
        </authorList>
    </citation>
    <scope>NUCLEOTIDE SEQUENCE [LARGE SCALE GENOMIC DNA]</scope>
    <source>
        <strain evidence="9 10">B96_3</strain>
    </source>
</reference>
<dbReference type="GO" id="GO:0009253">
    <property type="term" value="P:peptidoglycan catabolic process"/>
    <property type="evidence" value="ECO:0007669"/>
    <property type="project" value="InterPro"/>
</dbReference>
<dbReference type="Pfam" id="PF01520">
    <property type="entry name" value="Amidase_3"/>
    <property type="match status" value="1"/>
</dbReference>
<dbReference type="CDD" id="cd02696">
    <property type="entry name" value="MurNAc-LAA"/>
    <property type="match status" value="1"/>
</dbReference>
<evidence type="ECO:0000256" key="4">
    <source>
        <dbReference type="ARBA" id="ARBA00022801"/>
    </source>
</evidence>
<dbReference type="PANTHER" id="PTHR30404">
    <property type="entry name" value="N-ACETYLMURAMOYL-L-ALANINE AMIDASE"/>
    <property type="match status" value="1"/>
</dbReference>
<dbReference type="Pfam" id="PF01476">
    <property type="entry name" value="LysM"/>
    <property type="match status" value="4"/>
</dbReference>
<dbReference type="Gene3D" id="3.40.630.40">
    <property type="entry name" value="Zn-dependent exopeptidases"/>
    <property type="match status" value="1"/>
</dbReference>
<keyword evidence="10" id="KW-1185">Reference proteome</keyword>
<evidence type="ECO:0000256" key="6">
    <source>
        <dbReference type="SAM" id="MobiDB-lite"/>
    </source>
</evidence>
<feature type="domain" description="LysM" evidence="8">
    <location>
        <begin position="538"/>
        <end position="581"/>
    </location>
</feature>
<dbReference type="PROSITE" id="PS51782">
    <property type="entry name" value="LYSM"/>
    <property type="match status" value="4"/>
</dbReference>
<feature type="signal peptide" evidence="7">
    <location>
        <begin position="1"/>
        <end position="25"/>
    </location>
</feature>
<accession>A0A3A1Y4I9</accession>
<feature type="domain" description="LysM" evidence="8">
    <location>
        <begin position="469"/>
        <end position="514"/>
    </location>
</feature>
<gene>
    <name evidence="9" type="ORF">CKF54_04745</name>
</gene>
<feature type="chain" id="PRO_5017255626" description="N-acetylmuramoyl-L-alanine amidase" evidence="7">
    <location>
        <begin position="26"/>
        <end position="686"/>
    </location>
</feature>
<dbReference type="Gene3D" id="3.10.350.10">
    <property type="entry name" value="LysM domain"/>
    <property type="match status" value="4"/>
</dbReference>
<dbReference type="PANTHER" id="PTHR30404:SF6">
    <property type="entry name" value="N-ACETYLMURAMOYL-L-ALANINE AMIDASE AMIB"/>
    <property type="match status" value="1"/>
</dbReference>
<dbReference type="Proteomes" id="UP000265691">
    <property type="component" value="Unassembled WGS sequence"/>
</dbReference>
<evidence type="ECO:0000313" key="10">
    <source>
        <dbReference type="Proteomes" id="UP000265691"/>
    </source>
</evidence>
<feature type="domain" description="LysM" evidence="8">
    <location>
        <begin position="639"/>
        <end position="682"/>
    </location>
</feature>
<dbReference type="RefSeq" id="WP_119525223.1">
    <property type="nucleotide sequence ID" value="NZ_NRHC01000055.1"/>
</dbReference>
<dbReference type="EC" id="3.5.1.28" evidence="3"/>
<dbReference type="EMBL" id="NRHC01000055">
    <property type="protein sequence ID" value="RIY32485.1"/>
    <property type="molecule type" value="Genomic_DNA"/>
</dbReference>
<comment type="similarity">
    <text evidence="2">Belongs to the N-acetylmuramoyl-L-alanine amidase 3 family.</text>
</comment>
<keyword evidence="5" id="KW-0961">Cell wall biogenesis/degradation</keyword>
<dbReference type="CDD" id="cd00118">
    <property type="entry name" value="LysM"/>
    <property type="match status" value="4"/>
</dbReference>
<dbReference type="GO" id="GO:0008745">
    <property type="term" value="F:N-acetylmuramoyl-L-alanine amidase activity"/>
    <property type="evidence" value="ECO:0007669"/>
    <property type="project" value="UniProtKB-EC"/>
</dbReference>
<comment type="caution">
    <text evidence="9">The sequence shown here is derived from an EMBL/GenBank/DDBJ whole genome shotgun (WGS) entry which is preliminary data.</text>
</comment>
<dbReference type="AlphaFoldDB" id="A0A3A1Y4I9"/>
<dbReference type="SMART" id="SM00257">
    <property type="entry name" value="LysM"/>
    <property type="match status" value="4"/>
</dbReference>
<proteinExistence type="inferred from homology"/>
<dbReference type="SUPFAM" id="SSF53187">
    <property type="entry name" value="Zn-dependent exopeptidases"/>
    <property type="match status" value="1"/>
</dbReference>
<dbReference type="InterPro" id="IPR036779">
    <property type="entry name" value="LysM_dom_sf"/>
</dbReference>
<evidence type="ECO:0000256" key="3">
    <source>
        <dbReference type="ARBA" id="ARBA00011901"/>
    </source>
</evidence>
<evidence type="ECO:0000313" key="9">
    <source>
        <dbReference type="EMBL" id="RIY32485.1"/>
    </source>
</evidence>
<feature type="compositionally biased region" description="Low complexity" evidence="6">
    <location>
        <begin position="593"/>
        <end position="634"/>
    </location>
</feature>
<organism evidence="9 10">
    <name type="scientific">Psittacicella hinzii</name>
    <dbReference type="NCBI Taxonomy" id="2028575"/>
    <lineage>
        <taxon>Bacteria</taxon>
        <taxon>Pseudomonadati</taxon>
        <taxon>Pseudomonadota</taxon>
        <taxon>Gammaproteobacteria</taxon>
        <taxon>Pasteurellales</taxon>
        <taxon>Psittacicellaceae</taxon>
        <taxon>Psittacicella</taxon>
    </lineage>
</organism>
<evidence type="ECO:0000259" key="8">
    <source>
        <dbReference type="PROSITE" id="PS51782"/>
    </source>
</evidence>
<dbReference type="InterPro" id="IPR002508">
    <property type="entry name" value="MurNAc-LAA_cat"/>
</dbReference>
<dbReference type="GO" id="GO:0071555">
    <property type="term" value="P:cell wall organization"/>
    <property type="evidence" value="ECO:0007669"/>
    <property type="project" value="UniProtKB-KW"/>
</dbReference>
<dbReference type="GO" id="GO:0030288">
    <property type="term" value="C:outer membrane-bounded periplasmic space"/>
    <property type="evidence" value="ECO:0007669"/>
    <property type="project" value="TreeGrafter"/>
</dbReference>
<evidence type="ECO:0000256" key="1">
    <source>
        <dbReference type="ARBA" id="ARBA00001561"/>
    </source>
</evidence>
<evidence type="ECO:0000256" key="2">
    <source>
        <dbReference type="ARBA" id="ARBA00010860"/>
    </source>
</evidence>
<feature type="domain" description="LysM" evidence="8">
    <location>
        <begin position="405"/>
        <end position="448"/>
    </location>
</feature>
<keyword evidence="7" id="KW-0732">Signal</keyword>
<dbReference type="OrthoDB" id="9806267at2"/>
<evidence type="ECO:0000256" key="7">
    <source>
        <dbReference type="SAM" id="SignalP"/>
    </source>
</evidence>
<feature type="region of interest" description="Disordered" evidence="6">
    <location>
        <begin position="592"/>
        <end position="634"/>
    </location>
</feature>
<keyword evidence="4" id="KW-0378">Hydrolase</keyword>
<sequence length="686" mass="75113">MTRSSFFRTCLALFAFASMSLNAQAGTINKIQNIAKTHNQEAWLISYTGTSRKPQLKIDNNKKILQVIFTNDTLSSEIKYPYRVGNSVFSRIDYARSGRTLTLNFHLANTTAEAQIVSDGKAWKLIIGYTATYSIPPIVVAIDAGHGGKDPGTIGRIYKIYEKTVTLDISRRLYSLLQSDPAFTPTLTRSSDVYIPVQDRSTIARKQKADLLISIHADASPNVNALGASVWVLSTTRATTETGRLLERQEQQSSLLGGTGEILSSTNKNIARDVIDLSFTQQQQTSTLLANSILGQMKKITNLNKSKPQYASLGVLKSPDIPSILIETGFLSNRVEESRLRTATYRADVAKAIYNGLVEFRNANISMYIAHNTIPKVTVREDRASTNLSTAKSSTNSPTQVVGSKPYTVVKGDTLYRLADKFGVSYKQLVEVNNFKNDNIYVGQKIKIPVVQSAALPEIASNINYSQTTTYVVKAGDTLTRIAYNNKLTLSDLLKANEGLDKNKPINIGQKITIPATQMVSDDDDSYESVTKMVDSGDTYTVKKGDNITLIAKRHDLEIADLAAFNNVHPDKIRVGQVLKIPQFVVVKEKVDPASSSSSSSNKSSTTPSKSTSAASSSKSTNSNTSKASNSKPATPQITTYTVLRGDTLTSIAKKFNMTIAQVKSLNNLKSNTVYAGQKLKVYKRK</sequence>
<dbReference type="SUPFAM" id="SSF54106">
    <property type="entry name" value="LysM domain"/>
    <property type="match status" value="4"/>
</dbReference>
<dbReference type="SMART" id="SM00646">
    <property type="entry name" value="Ami_3"/>
    <property type="match status" value="1"/>
</dbReference>